<dbReference type="GO" id="GO:0030246">
    <property type="term" value="F:carbohydrate binding"/>
    <property type="evidence" value="ECO:0007669"/>
    <property type="project" value="UniProtKB-KW"/>
</dbReference>
<dbReference type="OrthoDB" id="7357196at2759"/>
<sequence length="776" mass="87629">MTSLAHADTSPSYMVMHIAYDCTETDDSTVRCSGIVNSPDEDISIKSSHYKKKDEITKGAMLLPDNTSSSHHSDSKRLPHVRVQGIPCTKYEFIQSEQAFYKVHKRAKSWYDARTTCTLEGATLLYPETEAESALTVKLLDDVGVNNNSYVWVGAHDIFSEDIFVKMNGEELCYAPWRSGEPNNAGGNEDCVVQQKGQLIDVSCTRLHIFICKKLLSSATINSVCQTLDPAYVPNADNSSCYKLHVQPKTWPEAYAICKAEEAYLAIINSHSEAEFLVQLIKNVHDEQIKVPYHKGHISIGFHDLFKEGEYLTIQGETLDQANYKEWQGGQPDDYKGKEDCGSITKDAKLNDINCEAIIYVVILLRVYWRKVTRARRTASADWWITPGTTGMRPRDLFTTSRDYRESVGPKELRSYLVSHNTTRLFQAVGSEDESPRTNIEKYPIASVQVRDHLQLCEADKCGPRLALGNMELVGTASWRSSSSEQAVYKVHKQVKSWYGAQTTCAREGATLFYPETTDETTVMLKLLEDAGVNNSHFSWVGAHDIFSEGTFVNLNDEKLCYAPWVSGEPNNYKNEDCVAQQRGLICDLWCSRLYSFICKKLLPSRYNSVCRTHDLAYVPNSDNSSCYKIHIQPKTWPQAYATCKAEESRLAIVNSHHEADFLVQLMNNIPHEQIRVPYYNGHLSIGFHDLFEEGEYLTIQGETLEQANYNEWQGGQPNDAGGNEDCGSISRDGKLNDINCETVTLFICERNITSDANEVDMFSRCQMPTLSNKVY</sequence>
<evidence type="ECO:0000313" key="4">
    <source>
        <dbReference type="EMBL" id="GBP56423.1"/>
    </source>
</evidence>
<dbReference type="Pfam" id="PF00059">
    <property type="entry name" value="Lectin_C"/>
    <property type="match status" value="4"/>
</dbReference>
<evidence type="ECO:0000256" key="2">
    <source>
        <dbReference type="ARBA" id="ARBA00023157"/>
    </source>
</evidence>
<dbReference type="PROSITE" id="PS00615">
    <property type="entry name" value="C_TYPE_LECTIN_1"/>
    <property type="match status" value="2"/>
</dbReference>
<reference evidence="4 5" key="1">
    <citation type="journal article" date="2019" name="Commun. Biol.">
        <title>The bagworm genome reveals a unique fibroin gene that provides high tensile strength.</title>
        <authorList>
            <person name="Kono N."/>
            <person name="Nakamura H."/>
            <person name="Ohtoshi R."/>
            <person name="Tomita M."/>
            <person name="Numata K."/>
            <person name="Arakawa K."/>
        </authorList>
    </citation>
    <scope>NUCLEOTIDE SEQUENCE [LARGE SCALE GENOMIC DNA]</scope>
</reference>
<dbReference type="InterPro" id="IPR016187">
    <property type="entry name" value="CTDL_fold"/>
</dbReference>
<dbReference type="AlphaFoldDB" id="A0A4C1WZV4"/>
<feature type="domain" description="C-type lectin" evidence="3">
    <location>
        <begin position="237"/>
        <end position="356"/>
    </location>
</feature>
<dbReference type="CDD" id="cd00037">
    <property type="entry name" value="CLECT"/>
    <property type="match status" value="4"/>
</dbReference>
<feature type="domain" description="C-type lectin" evidence="3">
    <location>
        <begin position="484"/>
        <end position="600"/>
    </location>
</feature>
<evidence type="ECO:0000256" key="1">
    <source>
        <dbReference type="ARBA" id="ARBA00022734"/>
    </source>
</evidence>
<dbReference type="Proteomes" id="UP000299102">
    <property type="component" value="Unassembled WGS sequence"/>
</dbReference>
<proteinExistence type="predicted"/>
<evidence type="ECO:0000259" key="3">
    <source>
        <dbReference type="PROSITE" id="PS50041"/>
    </source>
</evidence>
<dbReference type="STRING" id="151549.A0A4C1WZV4"/>
<dbReference type="PANTHER" id="PTHR22799:SF6">
    <property type="entry name" value="C-TYPE LECTIN DOMAIN FAMILY 4 MEMBER M-LIKE"/>
    <property type="match status" value="1"/>
</dbReference>
<dbReference type="InterPro" id="IPR016186">
    <property type="entry name" value="C-type_lectin-like/link_sf"/>
</dbReference>
<dbReference type="InterPro" id="IPR018378">
    <property type="entry name" value="C-type_lectin_CS"/>
</dbReference>
<name>A0A4C1WZV4_EUMVA</name>
<protein>
    <submittedName>
        <fullName evidence="4">Hemolymph lipopolysaccharide-binding protein</fullName>
    </submittedName>
</protein>
<accession>A0A4C1WZV4</accession>
<dbReference type="InterPro" id="IPR051663">
    <property type="entry name" value="CLec_Tetranectin-domain"/>
</dbReference>
<evidence type="ECO:0000313" key="5">
    <source>
        <dbReference type="Proteomes" id="UP000299102"/>
    </source>
</evidence>
<dbReference type="EMBL" id="BGZK01000692">
    <property type="protein sequence ID" value="GBP56423.1"/>
    <property type="molecule type" value="Genomic_DNA"/>
</dbReference>
<organism evidence="4 5">
    <name type="scientific">Eumeta variegata</name>
    <name type="common">Bagworm moth</name>
    <name type="synonym">Eumeta japonica</name>
    <dbReference type="NCBI Taxonomy" id="151549"/>
    <lineage>
        <taxon>Eukaryota</taxon>
        <taxon>Metazoa</taxon>
        <taxon>Ecdysozoa</taxon>
        <taxon>Arthropoda</taxon>
        <taxon>Hexapoda</taxon>
        <taxon>Insecta</taxon>
        <taxon>Pterygota</taxon>
        <taxon>Neoptera</taxon>
        <taxon>Endopterygota</taxon>
        <taxon>Lepidoptera</taxon>
        <taxon>Glossata</taxon>
        <taxon>Ditrysia</taxon>
        <taxon>Tineoidea</taxon>
        <taxon>Psychidae</taxon>
        <taxon>Oiketicinae</taxon>
        <taxon>Eumeta</taxon>
    </lineage>
</organism>
<keyword evidence="1" id="KW-0430">Lectin</keyword>
<feature type="domain" description="C-type lectin" evidence="3">
    <location>
        <begin position="101"/>
        <end position="213"/>
    </location>
</feature>
<feature type="domain" description="C-type lectin" evidence="3">
    <location>
        <begin position="623"/>
        <end position="750"/>
    </location>
</feature>
<gene>
    <name evidence="4" type="ORF">EVAR_90094_1</name>
</gene>
<dbReference type="Gene3D" id="3.10.100.10">
    <property type="entry name" value="Mannose-Binding Protein A, subunit A"/>
    <property type="match status" value="4"/>
</dbReference>
<dbReference type="InterPro" id="IPR001304">
    <property type="entry name" value="C-type_lectin-like"/>
</dbReference>
<keyword evidence="2" id="KW-1015">Disulfide bond</keyword>
<dbReference type="SUPFAM" id="SSF56436">
    <property type="entry name" value="C-type lectin-like"/>
    <property type="match status" value="4"/>
</dbReference>
<dbReference type="PANTHER" id="PTHR22799">
    <property type="entry name" value="TETRANECTIN-RELATED"/>
    <property type="match status" value="1"/>
</dbReference>
<dbReference type="PROSITE" id="PS50041">
    <property type="entry name" value="C_TYPE_LECTIN_2"/>
    <property type="match status" value="4"/>
</dbReference>
<dbReference type="SMART" id="SM00034">
    <property type="entry name" value="CLECT"/>
    <property type="match status" value="4"/>
</dbReference>
<comment type="caution">
    <text evidence="4">The sequence shown here is derived from an EMBL/GenBank/DDBJ whole genome shotgun (WGS) entry which is preliminary data.</text>
</comment>
<keyword evidence="5" id="KW-1185">Reference proteome</keyword>